<dbReference type="InterPro" id="IPR000634">
    <property type="entry name" value="Ser/Thr_deHydtase_PyrdxlP-BS"/>
</dbReference>
<organism evidence="10 11">
    <name type="scientific">Conidiobolus coronatus (strain ATCC 28846 / CBS 209.66 / NRRL 28638)</name>
    <name type="common">Delacroixia coronata</name>
    <dbReference type="NCBI Taxonomy" id="796925"/>
    <lineage>
        <taxon>Eukaryota</taxon>
        <taxon>Fungi</taxon>
        <taxon>Fungi incertae sedis</taxon>
        <taxon>Zoopagomycota</taxon>
        <taxon>Entomophthoromycotina</taxon>
        <taxon>Entomophthoromycetes</taxon>
        <taxon>Entomophthorales</taxon>
        <taxon>Ancylistaceae</taxon>
        <taxon>Conidiobolus</taxon>
    </lineage>
</organism>
<keyword evidence="8" id="KW-0456">Lyase</keyword>
<accession>A0A137PEK2</accession>
<reference evidence="10 11" key="1">
    <citation type="journal article" date="2015" name="Genome Biol. Evol.">
        <title>Phylogenomic analyses indicate that early fungi evolved digesting cell walls of algal ancestors of land plants.</title>
        <authorList>
            <person name="Chang Y."/>
            <person name="Wang S."/>
            <person name="Sekimoto S."/>
            <person name="Aerts A.L."/>
            <person name="Choi C."/>
            <person name="Clum A."/>
            <person name="LaButti K.M."/>
            <person name="Lindquist E.A."/>
            <person name="Yee Ngan C."/>
            <person name="Ohm R.A."/>
            <person name="Salamov A.A."/>
            <person name="Grigoriev I.V."/>
            <person name="Spatafora J.W."/>
            <person name="Berbee M.L."/>
        </authorList>
    </citation>
    <scope>NUCLEOTIDE SEQUENCE [LARGE SCALE GENOMIC DNA]</scope>
    <source>
        <strain evidence="10 11">NRRL 28638</strain>
    </source>
</reference>
<dbReference type="Gene3D" id="3.40.50.1100">
    <property type="match status" value="2"/>
</dbReference>
<dbReference type="PROSITE" id="PS00165">
    <property type="entry name" value="DEHYDRATASE_SER_THR"/>
    <property type="match status" value="1"/>
</dbReference>
<gene>
    <name evidence="10" type="ORF">CONCODRAFT_83549</name>
</gene>
<evidence type="ECO:0000256" key="4">
    <source>
        <dbReference type="ARBA" id="ARBA00001946"/>
    </source>
</evidence>
<dbReference type="CDD" id="cd01562">
    <property type="entry name" value="Thr-dehyd"/>
    <property type="match status" value="1"/>
</dbReference>
<sequence>MTKDTYCTNIDNIKEAASYLSNVVHRTPVLTCKSLNELTGLNILFKCENFQKVGAFKFRGASYTLKKLEDELGIEELRKRGVTTHSSGNHAQALALAAKEKGIPAYIVMPSSAPQVKKDAVKGYNGIITECAPTLESRETTVEEVIKKTGAIFVHPYNNPNIITGQGTAMYELVEQAKELGHELDAVIAPIGGGGLLSGTCISAKGINPEKPIPVFVGEPKGADDCYRSLKEGKLILMVNPKTCADGLLTSMGEYTYPIIRDHVEKVFTVSEEEIRSAQKLVLERMKIVIEPSSAVPVAALFDKNNIQAQYPNIKTIGVIISGGNIDLAKLFE</sequence>
<dbReference type="EMBL" id="KQ964437">
    <property type="protein sequence ID" value="KXN73417.1"/>
    <property type="molecule type" value="Genomic_DNA"/>
</dbReference>
<evidence type="ECO:0000256" key="1">
    <source>
        <dbReference type="ARBA" id="ARBA00001913"/>
    </source>
</evidence>
<dbReference type="OMA" id="LIHPFDH"/>
<dbReference type="OrthoDB" id="271064at2759"/>
<dbReference type="InterPro" id="IPR001926">
    <property type="entry name" value="TrpB-like_PALP"/>
</dbReference>
<dbReference type="GO" id="GO:0005524">
    <property type="term" value="F:ATP binding"/>
    <property type="evidence" value="ECO:0007669"/>
    <property type="project" value="TreeGrafter"/>
</dbReference>
<dbReference type="GO" id="GO:0030378">
    <property type="term" value="F:serine racemase activity"/>
    <property type="evidence" value="ECO:0007669"/>
    <property type="project" value="TreeGrafter"/>
</dbReference>
<dbReference type="STRING" id="796925.A0A137PEK2"/>
<protein>
    <submittedName>
        <fullName evidence="10">Pyridoxal-phosphate dependent enzyme superfamily</fullName>
    </submittedName>
</protein>
<keyword evidence="7" id="KW-0663">Pyridoxal phosphate</keyword>
<dbReference type="GO" id="GO:0000287">
    <property type="term" value="F:magnesium ion binding"/>
    <property type="evidence" value="ECO:0007669"/>
    <property type="project" value="TreeGrafter"/>
</dbReference>
<feature type="domain" description="Tryptophan synthase beta chain-like PALP" evidence="9">
    <location>
        <begin position="22"/>
        <end position="323"/>
    </location>
</feature>
<dbReference type="InterPro" id="IPR036052">
    <property type="entry name" value="TrpB-like_PALP_sf"/>
</dbReference>
<comment type="similarity">
    <text evidence="5">Belongs to the serine/threonine dehydratase family.</text>
</comment>
<keyword evidence="11" id="KW-1185">Reference proteome</keyword>
<evidence type="ECO:0000256" key="5">
    <source>
        <dbReference type="ARBA" id="ARBA00010869"/>
    </source>
</evidence>
<dbReference type="PANTHER" id="PTHR43050">
    <property type="entry name" value="SERINE / THREONINE RACEMASE FAMILY MEMBER"/>
    <property type="match status" value="1"/>
</dbReference>
<evidence type="ECO:0000256" key="8">
    <source>
        <dbReference type="ARBA" id="ARBA00023239"/>
    </source>
</evidence>
<evidence type="ECO:0000259" key="9">
    <source>
        <dbReference type="Pfam" id="PF00291"/>
    </source>
</evidence>
<dbReference type="FunFam" id="3.40.50.1100:FF:000005">
    <property type="entry name" value="Threonine dehydratase catabolic"/>
    <property type="match status" value="1"/>
</dbReference>
<dbReference type="Proteomes" id="UP000070444">
    <property type="component" value="Unassembled WGS sequence"/>
</dbReference>
<evidence type="ECO:0000256" key="2">
    <source>
        <dbReference type="ARBA" id="ARBA00001933"/>
    </source>
</evidence>
<dbReference type="GO" id="GO:0070179">
    <property type="term" value="P:D-serine biosynthetic process"/>
    <property type="evidence" value="ECO:0007669"/>
    <property type="project" value="TreeGrafter"/>
</dbReference>
<evidence type="ECO:0000256" key="6">
    <source>
        <dbReference type="ARBA" id="ARBA00022842"/>
    </source>
</evidence>
<evidence type="ECO:0000313" key="11">
    <source>
        <dbReference type="Proteomes" id="UP000070444"/>
    </source>
</evidence>
<proteinExistence type="inferred from homology"/>
<dbReference type="GO" id="GO:0030170">
    <property type="term" value="F:pyridoxal phosphate binding"/>
    <property type="evidence" value="ECO:0007669"/>
    <property type="project" value="InterPro"/>
</dbReference>
<dbReference type="Pfam" id="PF00291">
    <property type="entry name" value="PALP"/>
    <property type="match status" value="1"/>
</dbReference>
<evidence type="ECO:0000256" key="7">
    <source>
        <dbReference type="ARBA" id="ARBA00022898"/>
    </source>
</evidence>
<evidence type="ECO:0000256" key="3">
    <source>
        <dbReference type="ARBA" id="ARBA00001936"/>
    </source>
</evidence>
<comment type="cofactor">
    <cofactor evidence="3">
        <name>Mn(2+)</name>
        <dbReference type="ChEBI" id="CHEBI:29035"/>
    </cofactor>
</comment>
<comment type="cofactor">
    <cofactor evidence="1">
        <name>Ca(2+)</name>
        <dbReference type="ChEBI" id="CHEBI:29108"/>
    </cofactor>
</comment>
<dbReference type="PANTHER" id="PTHR43050:SF1">
    <property type="entry name" value="SERINE RACEMASE"/>
    <property type="match status" value="1"/>
</dbReference>
<dbReference type="SUPFAM" id="SSF53686">
    <property type="entry name" value="Tryptophan synthase beta subunit-like PLP-dependent enzymes"/>
    <property type="match status" value="1"/>
</dbReference>
<dbReference type="GO" id="GO:0003941">
    <property type="term" value="F:L-serine ammonia-lyase activity"/>
    <property type="evidence" value="ECO:0007669"/>
    <property type="project" value="TreeGrafter"/>
</dbReference>
<name>A0A137PEK2_CONC2</name>
<comment type="cofactor">
    <cofactor evidence="4">
        <name>Mg(2+)</name>
        <dbReference type="ChEBI" id="CHEBI:18420"/>
    </cofactor>
</comment>
<keyword evidence="6" id="KW-0460">Magnesium</keyword>
<evidence type="ECO:0000313" key="10">
    <source>
        <dbReference type="EMBL" id="KXN73417.1"/>
    </source>
</evidence>
<dbReference type="AlphaFoldDB" id="A0A137PEK2"/>
<comment type="cofactor">
    <cofactor evidence="2">
        <name>pyridoxal 5'-phosphate</name>
        <dbReference type="ChEBI" id="CHEBI:597326"/>
    </cofactor>
</comment>
<dbReference type="GO" id="GO:0018114">
    <property type="term" value="F:threonine racemase activity"/>
    <property type="evidence" value="ECO:0007669"/>
    <property type="project" value="TreeGrafter"/>
</dbReference>